<comment type="caution">
    <text evidence="2">The sequence shown here is derived from an EMBL/GenBank/DDBJ whole genome shotgun (WGS) entry which is preliminary data.</text>
</comment>
<feature type="transmembrane region" description="Helical" evidence="1">
    <location>
        <begin position="12"/>
        <end position="34"/>
    </location>
</feature>
<accession>A0A318U7V0</accession>
<dbReference type="Proteomes" id="UP000247715">
    <property type="component" value="Unassembled WGS sequence"/>
</dbReference>
<keyword evidence="1" id="KW-1133">Transmembrane helix</keyword>
<feature type="transmembrane region" description="Helical" evidence="1">
    <location>
        <begin position="60"/>
        <end position="85"/>
    </location>
</feature>
<gene>
    <name evidence="2" type="ORF">BCF88_10560</name>
</gene>
<evidence type="ECO:0000313" key="2">
    <source>
        <dbReference type="EMBL" id="PYF43135.1"/>
    </source>
</evidence>
<keyword evidence="1" id="KW-0812">Transmembrane</keyword>
<dbReference type="EMBL" id="QKLP01000005">
    <property type="protein sequence ID" value="PYF43135.1"/>
    <property type="molecule type" value="Genomic_DNA"/>
</dbReference>
<reference evidence="2 3" key="1">
    <citation type="submission" date="2018-06" db="EMBL/GenBank/DDBJ databases">
        <title>Genomic Encyclopedia of Archaeal and Bacterial Type Strains, Phase II (KMG-II): from individual species to whole genera.</title>
        <authorList>
            <person name="Goeker M."/>
        </authorList>
    </citation>
    <scope>NUCLEOTIDE SEQUENCE [LARGE SCALE GENOMIC DNA]</scope>
    <source>
        <strain evidence="2 3">ATCC 29103</strain>
    </source>
</reference>
<evidence type="ECO:0000313" key="3">
    <source>
        <dbReference type="Proteomes" id="UP000247715"/>
    </source>
</evidence>
<organism evidence="2 3">
    <name type="scientific">Metamycoplasma alkalescens</name>
    <dbReference type="NCBI Taxonomy" id="45363"/>
    <lineage>
        <taxon>Bacteria</taxon>
        <taxon>Bacillati</taxon>
        <taxon>Mycoplasmatota</taxon>
        <taxon>Mycoplasmoidales</taxon>
        <taxon>Metamycoplasmataceae</taxon>
        <taxon>Metamycoplasma</taxon>
    </lineage>
</organism>
<keyword evidence="1" id="KW-0472">Membrane</keyword>
<dbReference type="RefSeq" id="WP_002882007.1">
    <property type="nucleotide sequence ID" value="NZ_LS991949.1"/>
</dbReference>
<proteinExistence type="predicted"/>
<dbReference type="AlphaFoldDB" id="A0A318U7V0"/>
<protein>
    <submittedName>
        <fullName evidence="2">Uncharacterized protein</fullName>
    </submittedName>
</protein>
<evidence type="ECO:0000256" key="1">
    <source>
        <dbReference type="SAM" id="Phobius"/>
    </source>
</evidence>
<name>A0A318U7V0_9BACT</name>
<sequence>MTNKSIKKIVFSFDLLLNIVLILALFFIGFYFLWTKNYNQQFDSLPKTPQRHIRYLNWKYLYPVSFSLIYFSLFLIYVTKFFILISNKNGFLKSFFAIFFINKLQLYNKNPKINKKNSIAFLSS</sequence>